<dbReference type="PANTHER" id="PTHR10683">
    <property type="entry name" value="TRANSALDOLASE"/>
    <property type="match status" value="1"/>
</dbReference>
<dbReference type="EMBL" id="PFCB01000023">
    <property type="protein sequence ID" value="PIR74266.1"/>
    <property type="molecule type" value="Genomic_DNA"/>
</dbReference>
<protein>
    <submittedName>
        <fullName evidence="2">Transaldolase</fullName>
    </submittedName>
</protein>
<proteinExistence type="predicted"/>
<evidence type="ECO:0000313" key="3">
    <source>
        <dbReference type="Proteomes" id="UP000230154"/>
    </source>
</evidence>
<dbReference type="AlphaFoldDB" id="A0A2H0TRW6"/>
<keyword evidence="1" id="KW-0704">Schiff base</keyword>
<evidence type="ECO:0000313" key="2">
    <source>
        <dbReference type="EMBL" id="PIR74266.1"/>
    </source>
</evidence>
<dbReference type="InterPro" id="IPR013785">
    <property type="entry name" value="Aldolase_TIM"/>
</dbReference>
<gene>
    <name evidence="2" type="ORF">COU35_03160</name>
</gene>
<dbReference type="PANTHER" id="PTHR10683:SF40">
    <property type="entry name" value="FRUCTOSE-6-PHOSPHATE ALDOLASE 1-RELATED"/>
    <property type="match status" value="1"/>
</dbReference>
<organism evidence="2 3">
    <name type="scientific">Candidatus Magasanikbacteria bacterium CG10_big_fil_rev_8_21_14_0_10_47_10</name>
    <dbReference type="NCBI Taxonomy" id="1974652"/>
    <lineage>
        <taxon>Bacteria</taxon>
        <taxon>Candidatus Magasanikiibacteriota</taxon>
    </lineage>
</organism>
<name>A0A2H0TRW6_9BACT</name>
<sequence>MPRPEELSTQIFLDSGDPEDTKKALALLGFLDGQTTNPSLVAKNPALQEKIASGVVLNAREVDDFYKGVVQEISSRIPNGSVSVEVFADADTDVNTMLTQAREMFAWIPNAHIKFPTTRAGLEAANIFVKENGRVNMTLVFSQEQCAAVYAATAGAHRGDVFVSPFVGRLDDTGVDGMSLIENARTMYASGDGHVQVLVASVRNMDHFLYSLHLKADIITCPMGILEEWASTGMPLPPADYAYPDDGRTPIPFANSSLTADWRLMNITHELTDAGIERFASDWNKLIGNH</sequence>
<comment type="caution">
    <text evidence="2">The sequence shown here is derived from an EMBL/GenBank/DDBJ whole genome shotgun (WGS) entry which is preliminary data.</text>
</comment>
<evidence type="ECO:0000256" key="1">
    <source>
        <dbReference type="ARBA" id="ARBA00023270"/>
    </source>
</evidence>
<dbReference type="SUPFAM" id="SSF51569">
    <property type="entry name" value="Aldolase"/>
    <property type="match status" value="1"/>
</dbReference>
<reference evidence="3" key="1">
    <citation type="submission" date="2017-09" db="EMBL/GenBank/DDBJ databases">
        <title>Depth-based differentiation of microbial function through sediment-hosted aquifers and enrichment of novel symbionts in the deep terrestrial subsurface.</title>
        <authorList>
            <person name="Probst A.J."/>
            <person name="Ladd B."/>
            <person name="Jarett J.K."/>
            <person name="Geller-Mcgrath D.E."/>
            <person name="Sieber C.M.K."/>
            <person name="Emerson J.B."/>
            <person name="Anantharaman K."/>
            <person name="Thomas B.C."/>
            <person name="Malmstrom R."/>
            <person name="Stieglmeier M."/>
            <person name="Klingl A."/>
            <person name="Woyke T."/>
            <person name="Ryan C.M."/>
            <person name="Banfield J.F."/>
        </authorList>
    </citation>
    <scope>NUCLEOTIDE SEQUENCE [LARGE SCALE GENOMIC DNA]</scope>
</reference>
<dbReference type="InterPro" id="IPR001585">
    <property type="entry name" value="TAL/FSA"/>
</dbReference>
<dbReference type="Pfam" id="PF00923">
    <property type="entry name" value="TAL_FSA"/>
    <property type="match status" value="1"/>
</dbReference>
<dbReference type="Proteomes" id="UP000230154">
    <property type="component" value="Unassembled WGS sequence"/>
</dbReference>
<dbReference type="Gene3D" id="3.20.20.70">
    <property type="entry name" value="Aldolase class I"/>
    <property type="match status" value="1"/>
</dbReference>
<dbReference type="GO" id="GO:0005975">
    <property type="term" value="P:carbohydrate metabolic process"/>
    <property type="evidence" value="ECO:0007669"/>
    <property type="project" value="InterPro"/>
</dbReference>
<accession>A0A2H0TRW6</accession>